<keyword evidence="2" id="KW-0472">Membrane</keyword>
<gene>
    <name evidence="3" type="ORF">EHQ82_00050</name>
</gene>
<keyword evidence="2" id="KW-1133">Transmembrane helix</keyword>
<name>A0ABY2NII6_9LEPT</name>
<proteinExistence type="predicted"/>
<reference evidence="4" key="1">
    <citation type="journal article" date="2019" name="PLoS Negl. Trop. Dis.">
        <title>Revisiting the worldwide diversity of Leptospira species in the environment.</title>
        <authorList>
            <person name="Vincent A.T."/>
            <person name="Schiettekatte O."/>
            <person name="Bourhy P."/>
            <person name="Veyrier F.J."/>
            <person name="Picardeau M."/>
        </authorList>
    </citation>
    <scope>NUCLEOTIDE SEQUENCE [LARGE SCALE GENOMIC DNA]</scope>
    <source>
        <strain evidence="4">201702406</strain>
    </source>
</reference>
<feature type="coiled-coil region" evidence="1">
    <location>
        <begin position="63"/>
        <end position="130"/>
    </location>
</feature>
<dbReference type="EMBL" id="RQGU01000005">
    <property type="protein sequence ID" value="TGM30978.1"/>
    <property type="molecule type" value="Genomic_DNA"/>
</dbReference>
<dbReference type="Proteomes" id="UP000298057">
    <property type="component" value="Unassembled WGS sequence"/>
</dbReference>
<keyword evidence="2" id="KW-0812">Transmembrane</keyword>
<keyword evidence="1" id="KW-0175">Coiled coil</keyword>
<evidence type="ECO:0000256" key="1">
    <source>
        <dbReference type="SAM" id="Coils"/>
    </source>
</evidence>
<organism evidence="3 4">
    <name type="scientific">Leptospira selangorensis</name>
    <dbReference type="NCBI Taxonomy" id="2484982"/>
    <lineage>
        <taxon>Bacteria</taxon>
        <taxon>Pseudomonadati</taxon>
        <taxon>Spirochaetota</taxon>
        <taxon>Spirochaetia</taxon>
        <taxon>Leptospirales</taxon>
        <taxon>Leptospiraceae</taxon>
        <taxon>Leptospira</taxon>
    </lineage>
</organism>
<accession>A0ABY2NII6</accession>
<evidence type="ECO:0000313" key="3">
    <source>
        <dbReference type="EMBL" id="TGM30978.1"/>
    </source>
</evidence>
<comment type="caution">
    <text evidence="3">The sequence shown here is derived from an EMBL/GenBank/DDBJ whole genome shotgun (WGS) entry which is preliminary data.</text>
</comment>
<keyword evidence="4" id="KW-1185">Reference proteome</keyword>
<protein>
    <submittedName>
        <fullName evidence="3">Polysaccharide deacetylase family protein</fullName>
    </submittedName>
</protein>
<sequence length="151" mass="17351">MSLDPTNEEKEIQDIVHELSKDIEKDRVFAKKLRRFAFISALSFVGLTVFVLLSYLLYLSLSVTKLESEVKEKERNLRELEQSLFSLMYQEQLREENALAGDAEPDTELAKQVEENIQFLKEVSQNAKGRNILRGNESHKEIALTFDLATG</sequence>
<evidence type="ECO:0000313" key="4">
    <source>
        <dbReference type="Proteomes" id="UP000298057"/>
    </source>
</evidence>
<feature type="non-terminal residue" evidence="3">
    <location>
        <position position="151"/>
    </location>
</feature>
<evidence type="ECO:0000256" key="2">
    <source>
        <dbReference type="SAM" id="Phobius"/>
    </source>
</evidence>
<feature type="transmembrane region" description="Helical" evidence="2">
    <location>
        <begin position="36"/>
        <end position="58"/>
    </location>
</feature>